<evidence type="ECO:0000313" key="2">
    <source>
        <dbReference type="Proteomes" id="UP000077763"/>
    </source>
</evidence>
<dbReference type="EMBL" id="LUUH01000107">
    <property type="protein sequence ID" value="OAH96907.1"/>
    <property type="molecule type" value="Genomic_DNA"/>
</dbReference>
<dbReference type="Proteomes" id="UP000077763">
    <property type="component" value="Unassembled WGS sequence"/>
</dbReference>
<reference evidence="1 2" key="1">
    <citation type="submission" date="2016-03" db="EMBL/GenBank/DDBJ databases">
        <authorList>
            <person name="Ploux O."/>
        </authorList>
    </citation>
    <scope>NUCLEOTIDE SEQUENCE [LARGE SCALE GENOMIC DNA]</scope>
    <source>
        <strain evidence="1 2">R-45371</strain>
    </source>
</reference>
<dbReference type="AlphaFoldDB" id="A0A177LTV9"/>
<sequence>MNVEYIRQSTCRPLGHCSLLLSERLLINTALLGMLSGAVTAAENTSELPSFALHGVLDLRYQIMDAQSGELQHGLGKFRSGAEGDRLRVNESAVVLQTRLGWDWSGTFTLKYADKQYNPLDLTEAFLSYRPVSTSGWRIGGRMGMFFPPISLENTGTAWSSPYTLNSSAINSWVGEELRSFGGEAQLSYQLDSGDRLGLFAAGLANNDATGVLLAWRGWSLQDYESTLQDRLRLPDNIGIRSLFPRQAAFTEPFVEVDGRPGYYVGLNAEQANRYAFRALYYDNSADPAAIENGQYAWHTRFYSLGLKAELPWELTLISQGISGRTSMGDIKDGKRAVDVGFWSASFLLSKSFDNHRFSVRHDRFGADENDYLPQDRNSENGYAWTANYNLTLAQRHQLNFEVSHINSNRPARASLGRSSDQEETLWQIAYRLFF</sequence>
<dbReference type="SUPFAM" id="SSF56935">
    <property type="entry name" value="Porins"/>
    <property type="match status" value="1"/>
</dbReference>
<evidence type="ECO:0008006" key="3">
    <source>
        <dbReference type="Google" id="ProtNLM"/>
    </source>
</evidence>
<accession>A0A177LTV9</accession>
<name>A0A177LTV9_METMH</name>
<evidence type="ECO:0000313" key="1">
    <source>
        <dbReference type="EMBL" id="OAH96907.1"/>
    </source>
</evidence>
<proteinExistence type="predicted"/>
<protein>
    <recommendedName>
        <fullName evidence="3">Porin</fullName>
    </recommendedName>
</protein>
<organism evidence="1 2">
    <name type="scientific">Methylomonas methanica</name>
    <dbReference type="NCBI Taxonomy" id="421"/>
    <lineage>
        <taxon>Bacteria</taxon>
        <taxon>Pseudomonadati</taxon>
        <taxon>Pseudomonadota</taxon>
        <taxon>Gammaproteobacteria</taxon>
        <taxon>Methylococcales</taxon>
        <taxon>Methylococcaceae</taxon>
        <taxon>Methylomonas</taxon>
    </lineage>
</organism>
<comment type="caution">
    <text evidence="1">The sequence shown here is derived from an EMBL/GenBank/DDBJ whole genome shotgun (WGS) entry which is preliminary data.</text>
</comment>
<gene>
    <name evidence="1" type="ORF">A1353_23840</name>
</gene>